<sequence>MVKVKNANAGRGEKKYEERGSSRGERTRKGKGKKVASESRLPEMFISVKAATNFEEWTKKRRKITPRHRHGFKRMGFSRNEEGVLVRGQEDDDESDEEEDDDEGQDAMDVEDETKGGEKYKMQYIVDGIIYFVDGIMLMPYDVECLRRTKNAQKKSQ</sequence>
<proteinExistence type="predicted"/>
<dbReference type="EMBL" id="CM044702">
    <property type="protein sequence ID" value="KAI5675367.1"/>
    <property type="molecule type" value="Genomic_DNA"/>
</dbReference>
<evidence type="ECO:0000313" key="1">
    <source>
        <dbReference type="EMBL" id="KAI5675367.1"/>
    </source>
</evidence>
<keyword evidence="2" id="KW-1185">Reference proteome</keyword>
<evidence type="ECO:0000313" key="2">
    <source>
        <dbReference type="Proteomes" id="UP001060085"/>
    </source>
</evidence>
<dbReference type="Proteomes" id="UP001060085">
    <property type="component" value="Linkage Group LG02"/>
</dbReference>
<comment type="caution">
    <text evidence="1">The sequence shown here is derived from an EMBL/GenBank/DDBJ whole genome shotgun (WGS) entry which is preliminary data.</text>
</comment>
<protein>
    <submittedName>
        <fullName evidence="1">Uncharacterized protein</fullName>
    </submittedName>
</protein>
<reference evidence="2" key="1">
    <citation type="journal article" date="2023" name="Nat. Plants">
        <title>Single-cell RNA sequencing provides a high-resolution roadmap for understanding the multicellular compartmentation of specialized metabolism.</title>
        <authorList>
            <person name="Sun S."/>
            <person name="Shen X."/>
            <person name="Li Y."/>
            <person name="Li Y."/>
            <person name="Wang S."/>
            <person name="Li R."/>
            <person name="Zhang H."/>
            <person name="Shen G."/>
            <person name="Guo B."/>
            <person name="Wei J."/>
            <person name="Xu J."/>
            <person name="St-Pierre B."/>
            <person name="Chen S."/>
            <person name="Sun C."/>
        </authorList>
    </citation>
    <scope>NUCLEOTIDE SEQUENCE [LARGE SCALE GENOMIC DNA]</scope>
</reference>
<gene>
    <name evidence="1" type="ORF">M9H77_06317</name>
</gene>
<name>A0ACC0BRS0_CATRO</name>
<organism evidence="1 2">
    <name type="scientific">Catharanthus roseus</name>
    <name type="common">Madagascar periwinkle</name>
    <name type="synonym">Vinca rosea</name>
    <dbReference type="NCBI Taxonomy" id="4058"/>
    <lineage>
        <taxon>Eukaryota</taxon>
        <taxon>Viridiplantae</taxon>
        <taxon>Streptophyta</taxon>
        <taxon>Embryophyta</taxon>
        <taxon>Tracheophyta</taxon>
        <taxon>Spermatophyta</taxon>
        <taxon>Magnoliopsida</taxon>
        <taxon>eudicotyledons</taxon>
        <taxon>Gunneridae</taxon>
        <taxon>Pentapetalae</taxon>
        <taxon>asterids</taxon>
        <taxon>lamiids</taxon>
        <taxon>Gentianales</taxon>
        <taxon>Apocynaceae</taxon>
        <taxon>Rauvolfioideae</taxon>
        <taxon>Vinceae</taxon>
        <taxon>Catharanthinae</taxon>
        <taxon>Catharanthus</taxon>
    </lineage>
</organism>
<accession>A0ACC0BRS0</accession>